<feature type="compositionally biased region" description="Polar residues" evidence="2">
    <location>
        <begin position="580"/>
        <end position="591"/>
    </location>
</feature>
<dbReference type="InterPro" id="IPR011519">
    <property type="entry name" value="UnbV_ASPIC"/>
</dbReference>
<feature type="region of interest" description="Disordered" evidence="2">
    <location>
        <begin position="946"/>
        <end position="984"/>
    </location>
</feature>
<feature type="compositionally biased region" description="Polar residues" evidence="2">
    <location>
        <begin position="649"/>
        <end position="659"/>
    </location>
</feature>
<feature type="compositionally biased region" description="Basic and acidic residues" evidence="2">
    <location>
        <begin position="558"/>
        <end position="573"/>
    </location>
</feature>
<dbReference type="Pfam" id="PF13517">
    <property type="entry name" value="FG-GAP_3"/>
    <property type="match status" value="1"/>
</dbReference>
<evidence type="ECO:0000256" key="2">
    <source>
        <dbReference type="SAM" id="MobiDB-lite"/>
    </source>
</evidence>
<dbReference type="InterPro" id="IPR013517">
    <property type="entry name" value="FG-GAP"/>
</dbReference>
<dbReference type="Pfam" id="PF07593">
    <property type="entry name" value="UnbV_ASPIC"/>
    <property type="match status" value="1"/>
</dbReference>
<feature type="domain" description="ASPIC/UnbV" evidence="3">
    <location>
        <begin position="478"/>
        <end position="533"/>
    </location>
</feature>
<feature type="compositionally biased region" description="Low complexity" evidence="2">
    <location>
        <begin position="676"/>
        <end position="690"/>
    </location>
</feature>
<comment type="caution">
    <text evidence="4">The sequence shown here is derived from an EMBL/GenBank/DDBJ whole genome shotgun (WGS) entry which is preliminary data.</text>
</comment>
<feature type="region of interest" description="Disordered" evidence="2">
    <location>
        <begin position="1015"/>
        <end position="1076"/>
    </location>
</feature>
<feature type="compositionally biased region" description="Basic and acidic residues" evidence="2">
    <location>
        <begin position="781"/>
        <end position="824"/>
    </location>
</feature>
<dbReference type="Proteomes" id="UP001283361">
    <property type="component" value="Unassembled WGS sequence"/>
</dbReference>
<dbReference type="AlphaFoldDB" id="A0AAE1AR33"/>
<keyword evidence="1" id="KW-0732">Signal</keyword>
<dbReference type="EMBL" id="JAWDGP010001382">
    <property type="protein sequence ID" value="KAK3792304.1"/>
    <property type="molecule type" value="Genomic_DNA"/>
</dbReference>
<feature type="region of interest" description="Disordered" evidence="2">
    <location>
        <begin position="893"/>
        <end position="934"/>
    </location>
</feature>
<evidence type="ECO:0000313" key="4">
    <source>
        <dbReference type="EMBL" id="KAK3792304.1"/>
    </source>
</evidence>
<feature type="compositionally biased region" description="Polar residues" evidence="2">
    <location>
        <begin position="771"/>
        <end position="780"/>
    </location>
</feature>
<feature type="compositionally biased region" description="Basic and acidic residues" evidence="2">
    <location>
        <begin position="913"/>
        <end position="931"/>
    </location>
</feature>
<dbReference type="PANTHER" id="PTHR16026:SF0">
    <property type="entry name" value="CARTILAGE ACIDIC PROTEIN 1"/>
    <property type="match status" value="1"/>
</dbReference>
<reference evidence="4" key="1">
    <citation type="journal article" date="2023" name="G3 (Bethesda)">
        <title>A reference genome for the long-term kleptoplast-retaining sea slug Elysia crispata morphotype clarki.</title>
        <authorList>
            <person name="Eastman K.E."/>
            <person name="Pendleton A.L."/>
            <person name="Shaikh M.A."/>
            <person name="Suttiyut T."/>
            <person name="Ogas R."/>
            <person name="Tomko P."/>
            <person name="Gavelis G."/>
            <person name="Widhalm J.R."/>
            <person name="Wisecaver J.H."/>
        </authorList>
    </citation>
    <scope>NUCLEOTIDE SEQUENCE</scope>
    <source>
        <strain evidence="4">ECLA1</strain>
    </source>
</reference>
<dbReference type="InterPro" id="IPR028994">
    <property type="entry name" value="Integrin_alpha_N"/>
</dbReference>
<accession>A0AAE1AR33</accession>
<feature type="compositionally biased region" description="Basic and acidic residues" evidence="2">
    <location>
        <begin position="696"/>
        <end position="767"/>
    </location>
</feature>
<feature type="compositionally biased region" description="Basic and acidic residues" evidence="2">
    <location>
        <begin position="849"/>
        <end position="858"/>
    </location>
</feature>
<proteinExistence type="predicted"/>
<feature type="compositionally biased region" description="Basic and acidic residues" evidence="2">
    <location>
        <begin position="960"/>
        <end position="969"/>
    </location>
</feature>
<feature type="compositionally biased region" description="Basic and acidic residues" evidence="2">
    <location>
        <begin position="617"/>
        <end position="638"/>
    </location>
</feature>
<evidence type="ECO:0000313" key="5">
    <source>
        <dbReference type="Proteomes" id="UP001283361"/>
    </source>
</evidence>
<gene>
    <name evidence="4" type="ORF">RRG08_007382</name>
</gene>
<dbReference type="PANTHER" id="PTHR16026">
    <property type="entry name" value="CARTILAGE ACIDIC PROTEIN 1"/>
    <property type="match status" value="1"/>
</dbReference>
<name>A0AAE1AR33_9GAST</name>
<dbReference type="Gene3D" id="2.130.10.130">
    <property type="entry name" value="Integrin alpha, N-terminal"/>
    <property type="match status" value="1"/>
</dbReference>
<sequence>MACPWTFEIMRIFSASSARFLVMTLLGRFPRVWPAFMLSLLWSVAVASAQGMFKDWSSVMPHGTSQLNYGVAVTNVGDGDGPMEWVVAGFSGANLVLQYDSRTGRYRNVAEEDRRYAALKDSQGAAIGVCACDIDGDGLEEIYFLNTNNRYSGPKLVRDRLFKWRNNRYEDLFSDDVNANVSSMYSGRSVACVDRTGSGKYGILLATYAQDGEGKFGLIEMNEYHSMNDVQRGRIVLHNVAQAVGINFSTGGRGITVGPIIGDDGFSDIYFVNEGNMRLGNRGDNSLFVNDGQGRFTNMAAQTNLNDAQPGRGVTLADFNNDGKTDIVYGNWMGPHRLQIQDASYSQTTFFDAATQEFATASPIRTVIAADFDNTGTLQVFMNNIVYRGSAENKLFRILPEGASVGIVREDIGDALEPVQHGTGAAVADIDQDGVLELMVAHGESKSQGLTFYHVTQSRVKDNNWLRVMPLTQYGAPARGAKVSLRLSDGRTLTRIIDGGSGYLCEMEPVAHFGTGMDAEIRELKVVWPDNHKITKTLNQGDVNKMMVISHTGDFREIKPVENKNRGVYDTKKGPGGRDSTISQGRQGYSQNSRIERQNRSESISRSRSNYNINNRRRSEDSRTRGTVARSREAERKSQRLPYRRPSNVKDSQTRSQQTREYHRHRENRRSTISPSTSVSGVRVGTSRTRASSYDGNDRERMRERSRAELERRRQEQRETQERARQIQRRRELERREAERRRRWESARRAQEINRRETAPRATEKPRRWQYQYTRPTSTTEDPRSSWRRYAEGQIKERARVESERRRAATRRRAENARRHSERERRRKSFLTRRTYQRERITQSTPKPYDTRSRSREYQRRLVEERRRAALRAREERRRNSFRRAEIERRSRLGRGRRGGADVGRTGGSVYDRNADRSRSEISRRGYEPRLRPRPQRITTRPEITQTKTTVSPHASVARRRQETRNREHYSRRRIRPTPDARNTNWARRTVDGRRYNAGQEATPKPTIRSYSVDRRRYYGNRSRPERYRSTYRSRASSSVKTAHQSREILTHKPIPQPKVTRSPYMGYHRYRSRYS</sequence>
<evidence type="ECO:0000259" key="3">
    <source>
        <dbReference type="Pfam" id="PF07593"/>
    </source>
</evidence>
<dbReference type="SUPFAM" id="SSF69318">
    <property type="entry name" value="Integrin alpha N-terminal domain"/>
    <property type="match status" value="1"/>
</dbReference>
<feature type="compositionally biased region" description="Basic and acidic residues" evidence="2">
    <location>
        <begin position="1015"/>
        <end position="1029"/>
    </location>
</feature>
<organism evidence="4 5">
    <name type="scientific">Elysia crispata</name>
    <name type="common">lettuce slug</name>
    <dbReference type="NCBI Taxonomy" id="231223"/>
    <lineage>
        <taxon>Eukaryota</taxon>
        <taxon>Metazoa</taxon>
        <taxon>Spiralia</taxon>
        <taxon>Lophotrochozoa</taxon>
        <taxon>Mollusca</taxon>
        <taxon>Gastropoda</taxon>
        <taxon>Heterobranchia</taxon>
        <taxon>Euthyneura</taxon>
        <taxon>Panpulmonata</taxon>
        <taxon>Sacoglossa</taxon>
        <taxon>Placobranchoidea</taxon>
        <taxon>Plakobranchidae</taxon>
        <taxon>Elysia</taxon>
    </lineage>
</organism>
<feature type="region of interest" description="Disordered" evidence="2">
    <location>
        <begin position="558"/>
        <end position="858"/>
    </location>
</feature>
<dbReference type="InterPro" id="IPR027039">
    <property type="entry name" value="Crtac1"/>
</dbReference>
<feature type="compositionally biased region" description="Basic and acidic residues" evidence="2">
    <location>
        <begin position="594"/>
        <end position="605"/>
    </location>
</feature>
<keyword evidence="5" id="KW-1185">Reference proteome</keyword>
<evidence type="ECO:0000256" key="1">
    <source>
        <dbReference type="ARBA" id="ARBA00022729"/>
    </source>
</evidence>
<protein>
    <recommendedName>
        <fullName evidence="3">ASPIC/UnbV domain-containing protein</fullName>
    </recommendedName>
</protein>